<feature type="transmembrane region" description="Helical" evidence="1">
    <location>
        <begin position="366"/>
        <end position="382"/>
    </location>
</feature>
<protein>
    <submittedName>
        <fullName evidence="2">Low temperature requirement protein A</fullName>
    </submittedName>
</protein>
<dbReference type="PANTHER" id="PTHR36840">
    <property type="entry name" value="BLL5714 PROTEIN"/>
    <property type="match status" value="1"/>
</dbReference>
<keyword evidence="1" id="KW-0472">Membrane</keyword>
<feature type="transmembrane region" description="Helical" evidence="1">
    <location>
        <begin position="316"/>
        <end position="336"/>
    </location>
</feature>
<reference evidence="3" key="1">
    <citation type="journal article" date="2019" name="Int. J. Syst. Evol. Microbiol.">
        <title>The Global Catalogue of Microorganisms (GCM) 10K type strain sequencing project: providing services to taxonomists for standard genome sequencing and annotation.</title>
        <authorList>
            <consortium name="The Broad Institute Genomics Platform"/>
            <consortium name="The Broad Institute Genome Sequencing Center for Infectious Disease"/>
            <person name="Wu L."/>
            <person name="Ma J."/>
        </authorList>
    </citation>
    <scope>NUCLEOTIDE SEQUENCE [LARGE SCALE GENOMIC DNA]</scope>
    <source>
        <strain evidence="3">JCM 17326</strain>
    </source>
</reference>
<gene>
    <name evidence="2" type="ORF">GCM10022419_013050</name>
</gene>
<comment type="caution">
    <text evidence="2">The sequence shown here is derived from an EMBL/GenBank/DDBJ whole genome shotgun (WGS) entry which is preliminary data.</text>
</comment>
<feature type="transmembrane region" description="Helical" evidence="1">
    <location>
        <begin position="154"/>
        <end position="174"/>
    </location>
</feature>
<dbReference type="PANTHER" id="PTHR36840:SF1">
    <property type="entry name" value="BLL5714 PROTEIN"/>
    <property type="match status" value="1"/>
</dbReference>
<dbReference type="Proteomes" id="UP001500630">
    <property type="component" value="Unassembled WGS sequence"/>
</dbReference>
<keyword evidence="1" id="KW-0812">Transmembrane</keyword>
<feature type="transmembrane region" description="Helical" evidence="1">
    <location>
        <begin position="217"/>
        <end position="237"/>
    </location>
</feature>
<sequence length="394" mass="42502">MADSHDGGRAETLWRRMGGRDPGEPHRAATPLELLSDLCFVVAVAQAAASLHHALSEGHAATGVLGYAMVFFAMWWAWMNFTWFASAYDTDDTAYRLLIFVQMAGVLILAAGVPRAFQDKDFGLVTLGYVVMRMALVLLWLRAAHGHQDGRRSALRYALGITLVQVGWIARLALPEQAGVAGFAVLAAAELVVPVWAERFRPTAWHPRHIAERYGLFTIIVLGESLLAATVAIQSGLERQINTAALLSVAFSGMIIVFAMWWLYFSQPAHLLLTSNKHAFPWGYGHYFVFSSAAAIGAGLAVSVDYDSHEAHMGAFGAGAAVAVPVAVFLASLWLVHVRPHRPGALVTTAYLAGIVLVLATPFTSLPLPLIAAVMILLVLVGRRATSRLALAEA</sequence>
<keyword evidence="1" id="KW-1133">Transmembrane helix</keyword>
<evidence type="ECO:0000313" key="2">
    <source>
        <dbReference type="EMBL" id="GAA3534936.1"/>
    </source>
</evidence>
<feature type="transmembrane region" description="Helical" evidence="1">
    <location>
        <begin position="123"/>
        <end position="142"/>
    </location>
</feature>
<evidence type="ECO:0000256" key="1">
    <source>
        <dbReference type="SAM" id="Phobius"/>
    </source>
</evidence>
<dbReference type="Pfam" id="PF06772">
    <property type="entry name" value="LtrA"/>
    <property type="match status" value="1"/>
</dbReference>
<dbReference type="InterPro" id="IPR010640">
    <property type="entry name" value="Low_temperature_requirement_A"/>
</dbReference>
<feature type="transmembrane region" description="Helical" evidence="1">
    <location>
        <begin position="97"/>
        <end position="117"/>
    </location>
</feature>
<proteinExistence type="predicted"/>
<feature type="transmembrane region" description="Helical" evidence="1">
    <location>
        <begin position="243"/>
        <end position="264"/>
    </location>
</feature>
<feature type="transmembrane region" description="Helical" evidence="1">
    <location>
        <begin position="64"/>
        <end position="85"/>
    </location>
</feature>
<dbReference type="RefSeq" id="WP_345559662.1">
    <property type="nucleotide sequence ID" value="NZ_BAABDQ010000002.1"/>
</dbReference>
<organism evidence="2 3">
    <name type="scientific">Nonomuraea rosea</name>
    <dbReference type="NCBI Taxonomy" id="638574"/>
    <lineage>
        <taxon>Bacteria</taxon>
        <taxon>Bacillati</taxon>
        <taxon>Actinomycetota</taxon>
        <taxon>Actinomycetes</taxon>
        <taxon>Streptosporangiales</taxon>
        <taxon>Streptosporangiaceae</taxon>
        <taxon>Nonomuraea</taxon>
    </lineage>
</organism>
<accession>A0ABP6VFM1</accession>
<name>A0ABP6VFM1_9ACTN</name>
<evidence type="ECO:0000313" key="3">
    <source>
        <dbReference type="Proteomes" id="UP001500630"/>
    </source>
</evidence>
<feature type="transmembrane region" description="Helical" evidence="1">
    <location>
        <begin position="284"/>
        <end position="304"/>
    </location>
</feature>
<dbReference type="EMBL" id="BAABDQ010000002">
    <property type="protein sequence ID" value="GAA3534936.1"/>
    <property type="molecule type" value="Genomic_DNA"/>
</dbReference>
<keyword evidence="3" id="KW-1185">Reference proteome</keyword>